<evidence type="ECO:0000259" key="2">
    <source>
        <dbReference type="Pfam" id="PF11001"/>
    </source>
</evidence>
<dbReference type="OrthoDB" id="5338458at2759"/>
<evidence type="ECO:0000313" key="3">
    <source>
        <dbReference type="EMBL" id="EZF49149.1"/>
    </source>
</evidence>
<name>A0A022VT99_TRIRU</name>
<proteinExistence type="predicted"/>
<gene>
    <name evidence="3" type="ORF">H103_07272</name>
</gene>
<dbReference type="PANTHER" id="PTHR36102">
    <property type="entry name" value="CHROMOSOME 10, WHOLE GENOME SHOTGUN SEQUENCE"/>
    <property type="match status" value="1"/>
</dbReference>
<protein>
    <recommendedName>
        <fullName evidence="2">Subtelomeric hrmA-associated cluster protein AFUB-079030/YDR124W-like helical bundle domain-containing protein</fullName>
    </recommendedName>
</protein>
<dbReference type="InterPro" id="IPR021264">
    <property type="entry name" value="AFUB_079030/YDR124W-like"/>
</dbReference>
<reference evidence="3" key="1">
    <citation type="submission" date="2014-02" db="EMBL/GenBank/DDBJ databases">
        <title>The Genome Sequence of Trichophyton rubrum (morphotype fischeri) CBS 288.86.</title>
        <authorList>
            <consortium name="The Broad Institute Genomics Platform"/>
            <person name="Cuomo C.A."/>
            <person name="White T.C."/>
            <person name="Graser Y."/>
            <person name="Martinez-Rossi N."/>
            <person name="Heitman J."/>
            <person name="Young S.K."/>
            <person name="Zeng Q."/>
            <person name="Gargeya S."/>
            <person name="Abouelleil A."/>
            <person name="Alvarado L."/>
            <person name="Chapman S.B."/>
            <person name="Gainer-Dewar J."/>
            <person name="Goldberg J."/>
            <person name="Griggs A."/>
            <person name="Gujja S."/>
            <person name="Hansen M."/>
            <person name="Howarth C."/>
            <person name="Imamovic A."/>
            <person name="Larimer J."/>
            <person name="Martinez D."/>
            <person name="Murphy C."/>
            <person name="Pearson M.D."/>
            <person name="Persinoti G."/>
            <person name="Poon T."/>
            <person name="Priest M."/>
            <person name="Roberts A.D."/>
            <person name="Saif S."/>
            <person name="Shea T.D."/>
            <person name="Sykes S.N."/>
            <person name="Wortman J."/>
            <person name="Nusbaum C."/>
            <person name="Birren B."/>
        </authorList>
    </citation>
    <scope>NUCLEOTIDE SEQUENCE [LARGE SCALE GENOMIC DNA]</scope>
    <source>
        <strain evidence="3">CBS 288.86</strain>
    </source>
</reference>
<dbReference type="PANTHER" id="PTHR36102:SF1">
    <property type="entry name" value="YDR124W-LIKE HELICAL BUNDLE DOMAIN-CONTAINING PROTEIN"/>
    <property type="match status" value="1"/>
</dbReference>
<dbReference type="InterPro" id="IPR047092">
    <property type="entry name" value="AFUB_07903/YDR124W-like_hel"/>
</dbReference>
<feature type="region of interest" description="Disordered" evidence="1">
    <location>
        <begin position="125"/>
        <end position="144"/>
    </location>
</feature>
<organism evidence="3">
    <name type="scientific">Trichophyton rubrum CBS 288.86</name>
    <dbReference type="NCBI Taxonomy" id="1215330"/>
    <lineage>
        <taxon>Eukaryota</taxon>
        <taxon>Fungi</taxon>
        <taxon>Dikarya</taxon>
        <taxon>Ascomycota</taxon>
        <taxon>Pezizomycotina</taxon>
        <taxon>Eurotiomycetes</taxon>
        <taxon>Eurotiomycetidae</taxon>
        <taxon>Onygenales</taxon>
        <taxon>Arthrodermataceae</taxon>
        <taxon>Trichophyton</taxon>
    </lineage>
</organism>
<dbReference type="EMBL" id="KK207909">
    <property type="protein sequence ID" value="EZF49149.1"/>
    <property type="molecule type" value="Genomic_DNA"/>
</dbReference>
<dbReference type="Proteomes" id="UP000023758">
    <property type="component" value="Unassembled WGS sequence"/>
</dbReference>
<sequence length="230" mass="26294">MVSSRKASSLQYPYPHSQRYSLPLGFRKVQQGTGENISSSPLRGINCCLYQFDIILAYAIIGKKPSASCARPQLDEEPDSVEMVPLEIGDEQKVEAYYESAFAAFQHSNCLQIVKSYAKLMVPHNEANDSNDGDKKGPQTEATPSWWPENFIRRELSCQMESECIRLLIHIFRSLGDTHDITADKLEEASRGVRRHIQPHKRLVILDEIYKVRRAEECYKKGEIGKFRQN</sequence>
<accession>A0A022VT99</accession>
<dbReference type="Pfam" id="PF11001">
    <property type="entry name" value="AFUB_07903_YDR124W_hel"/>
    <property type="match status" value="1"/>
</dbReference>
<dbReference type="HOGENOM" id="CLU_1205528_0_0_1"/>
<evidence type="ECO:0000256" key="1">
    <source>
        <dbReference type="SAM" id="MobiDB-lite"/>
    </source>
</evidence>
<dbReference type="AlphaFoldDB" id="A0A022VT99"/>
<feature type="domain" description="Subtelomeric hrmA-associated cluster protein AFUB-079030/YDR124W-like helical bundle" evidence="2">
    <location>
        <begin position="87"/>
        <end position="214"/>
    </location>
</feature>